<evidence type="ECO:0000313" key="1">
    <source>
        <dbReference type="EMBL" id="PAN37417.1"/>
    </source>
</evidence>
<gene>
    <name evidence="1" type="ORF">PAHAL_7G091100</name>
</gene>
<reference evidence="1" key="1">
    <citation type="submission" date="2018-04" db="EMBL/GenBank/DDBJ databases">
        <title>WGS assembly of Panicum hallii.</title>
        <authorList>
            <person name="Lovell J."/>
            <person name="Jenkins J."/>
            <person name="Lowry D."/>
            <person name="Mamidi S."/>
            <person name="Sreedasyam A."/>
            <person name="Weng X."/>
            <person name="Barry K."/>
            <person name="Bonette J."/>
            <person name="Campitelli B."/>
            <person name="Daum C."/>
            <person name="Gordon S."/>
            <person name="Gould B."/>
            <person name="Lipzen A."/>
            <person name="Macqueen A."/>
            <person name="Palacio-Mejia J."/>
            <person name="Plott C."/>
            <person name="Shakirov E."/>
            <person name="Shu S."/>
            <person name="Yoshinaga Y."/>
            <person name="Zane M."/>
            <person name="Rokhsar D."/>
            <person name="Grimwood J."/>
            <person name="Schmutz J."/>
            <person name="Juenger T."/>
        </authorList>
    </citation>
    <scope>NUCLEOTIDE SEQUENCE [LARGE SCALE GENOMIC DNA]</scope>
    <source>
        <strain evidence="1">FIL2</strain>
    </source>
</reference>
<dbReference type="AlphaFoldDB" id="A0A2S3I5J3"/>
<accession>A0A2S3I5J3</accession>
<organism evidence="1">
    <name type="scientific">Panicum hallii</name>
    <dbReference type="NCBI Taxonomy" id="206008"/>
    <lineage>
        <taxon>Eukaryota</taxon>
        <taxon>Viridiplantae</taxon>
        <taxon>Streptophyta</taxon>
        <taxon>Embryophyta</taxon>
        <taxon>Tracheophyta</taxon>
        <taxon>Spermatophyta</taxon>
        <taxon>Magnoliopsida</taxon>
        <taxon>Liliopsida</taxon>
        <taxon>Poales</taxon>
        <taxon>Poaceae</taxon>
        <taxon>PACMAD clade</taxon>
        <taxon>Panicoideae</taxon>
        <taxon>Panicodae</taxon>
        <taxon>Paniceae</taxon>
        <taxon>Panicinae</taxon>
        <taxon>Panicum</taxon>
        <taxon>Panicum sect. Panicum</taxon>
    </lineage>
</organism>
<dbReference type="Proteomes" id="UP000243499">
    <property type="component" value="Chromosome 7"/>
</dbReference>
<sequence>MDPAIPAQACTWRELHPARHHGERDVRITASQLPSTTCCQRHYANVDDATWRVMRTPKRTAMIERLIRSYPCTRKQASHVLRFLALFLPLCVTLSNALY</sequence>
<proteinExistence type="predicted"/>
<name>A0A2S3I5J3_9POAL</name>
<dbReference type="EMBL" id="CM008052">
    <property type="protein sequence ID" value="PAN37417.1"/>
    <property type="molecule type" value="Genomic_DNA"/>
</dbReference>
<protein>
    <submittedName>
        <fullName evidence="1">Uncharacterized protein</fullName>
    </submittedName>
</protein>
<dbReference type="Gramene" id="PAN37417">
    <property type="protein sequence ID" value="PAN37417"/>
    <property type="gene ID" value="PAHAL_7G091100"/>
</dbReference>